<dbReference type="OrthoDB" id="3262464at2759"/>
<dbReference type="InParanoid" id="A0A369JW82"/>
<dbReference type="EMBL" id="LUEZ02000042">
    <property type="protein sequence ID" value="RDB24635.1"/>
    <property type="molecule type" value="Genomic_DNA"/>
</dbReference>
<protein>
    <submittedName>
        <fullName evidence="1">Uncharacterized protein</fullName>
    </submittedName>
</protein>
<dbReference type="Proteomes" id="UP000076154">
    <property type="component" value="Unassembled WGS sequence"/>
</dbReference>
<comment type="caution">
    <text evidence="1">The sequence shown here is derived from an EMBL/GenBank/DDBJ whole genome shotgun (WGS) entry which is preliminary data.</text>
</comment>
<dbReference type="AlphaFoldDB" id="A0A369JW82"/>
<evidence type="ECO:0000313" key="2">
    <source>
        <dbReference type="Proteomes" id="UP000076154"/>
    </source>
</evidence>
<organism evidence="1 2">
    <name type="scientific">Hypsizygus marmoreus</name>
    <name type="common">White beech mushroom</name>
    <name type="synonym">Agaricus marmoreus</name>
    <dbReference type="NCBI Taxonomy" id="39966"/>
    <lineage>
        <taxon>Eukaryota</taxon>
        <taxon>Fungi</taxon>
        <taxon>Dikarya</taxon>
        <taxon>Basidiomycota</taxon>
        <taxon>Agaricomycotina</taxon>
        <taxon>Agaricomycetes</taxon>
        <taxon>Agaricomycetidae</taxon>
        <taxon>Agaricales</taxon>
        <taxon>Tricholomatineae</taxon>
        <taxon>Lyophyllaceae</taxon>
        <taxon>Hypsizygus</taxon>
    </lineage>
</organism>
<accession>A0A369JW82</accession>
<gene>
    <name evidence="1" type="ORF">Hypma_008183</name>
</gene>
<proteinExistence type="predicted"/>
<keyword evidence="2" id="KW-1185">Reference proteome</keyword>
<name>A0A369JW82_HYPMA</name>
<evidence type="ECO:0000313" key="1">
    <source>
        <dbReference type="EMBL" id="RDB24635.1"/>
    </source>
</evidence>
<sequence>MIYIMRRIGMRSPTDLGNLIIFHLYYKLAYIRHAWGGEAEFAKNWKDEASQIIERIMNLRCKSIGKCTCELHCKQNPSPLRSILASEYPSSIAIVRCSSLKIIRKDGQPNFVGYRYCQIVAGALYHNHELTATVLYLGPCPTISNSRSYCVGRPSWQASSVPCERLFSASKQMAIEQHTCLGSKIFEQLQIMKFAWRGGITDLAAWNLSQVEEIKHSRVQGNVGQGQAKCCMG</sequence>
<reference evidence="1" key="1">
    <citation type="submission" date="2018-04" db="EMBL/GenBank/DDBJ databases">
        <title>Whole genome sequencing of Hypsizygus marmoreus.</title>
        <authorList>
            <person name="Choi I.-G."/>
            <person name="Min B."/>
            <person name="Kim J.-G."/>
            <person name="Kim S."/>
            <person name="Oh Y.-L."/>
            <person name="Kong W.-S."/>
            <person name="Park H."/>
            <person name="Jeong J."/>
            <person name="Song E.-S."/>
        </authorList>
    </citation>
    <scope>NUCLEOTIDE SEQUENCE [LARGE SCALE GENOMIC DNA]</scope>
    <source>
        <strain evidence="1">51987-8</strain>
    </source>
</reference>